<dbReference type="AlphaFoldDB" id="A0A3S4LZH9"/>
<evidence type="ECO:0000313" key="2">
    <source>
        <dbReference type="Proteomes" id="UP000279227"/>
    </source>
</evidence>
<sequence length="70" mass="8322">MEKELSFYEFTQLPKEEQYNLAFTLGEFINTSEKGNVRFALYKLFNFYVEAVYDSKENKIITLTSFLKSD</sequence>
<protein>
    <submittedName>
        <fullName evidence="1">Uncharacterized protein</fullName>
    </submittedName>
</protein>
<name>A0A3S4LZH9_CHRGE</name>
<dbReference type="OrthoDB" id="961510at2"/>
<organism evidence="1 2">
    <name type="scientific">Chryseobacterium gleum</name>
    <name type="common">Flavobacterium gleum</name>
    <dbReference type="NCBI Taxonomy" id="250"/>
    <lineage>
        <taxon>Bacteria</taxon>
        <taxon>Pseudomonadati</taxon>
        <taxon>Bacteroidota</taxon>
        <taxon>Flavobacteriia</taxon>
        <taxon>Flavobacteriales</taxon>
        <taxon>Weeksellaceae</taxon>
        <taxon>Chryseobacterium group</taxon>
        <taxon>Chryseobacterium</taxon>
    </lineage>
</organism>
<dbReference type="Proteomes" id="UP000279227">
    <property type="component" value="Chromosome"/>
</dbReference>
<evidence type="ECO:0000313" key="1">
    <source>
        <dbReference type="EMBL" id="VEE06007.1"/>
    </source>
</evidence>
<reference evidence="1 2" key="1">
    <citation type="submission" date="2018-12" db="EMBL/GenBank/DDBJ databases">
        <authorList>
            <consortium name="Pathogen Informatics"/>
        </authorList>
    </citation>
    <scope>NUCLEOTIDE SEQUENCE [LARGE SCALE GENOMIC DNA]</scope>
    <source>
        <strain evidence="1 2">NCTC11432</strain>
    </source>
</reference>
<accession>A0A3S4LZH9</accession>
<dbReference type="STRING" id="525257.HMPREF0204_13041"/>
<dbReference type="KEGG" id="cgle:NCTC11432_01426"/>
<proteinExistence type="predicted"/>
<dbReference type="EMBL" id="LR134289">
    <property type="protein sequence ID" value="VEE06007.1"/>
    <property type="molecule type" value="Genomic_DNA"/>
</dbReference>
<gene>
    <name evidence="1" type="ORF">NCTC11432_01426</name>
</gene>